<feature type="region of interest" description="Disordered" evidence="1">
    <location>
        <begin position="43"/>
        <end position="80"/>
    </location>
</feature>
<dbReference type="GeneID" id="106811972"/>
<protein>
    <submittedName>
        <fullName evidence="3">MYCBP-associated protein-like</fullName>
    </submittedName>
</protein>
<evidence type="ECO:0000256" key="1">
    <source>
        <dbReference type="SAM" id="MobiDB-lite"/>
    </source>
</evidence>
<feature type="compositionally biased region" description="Basic and acidic residues" evidence="1">
    <location>
        <begin position="43"/>
        <end position="52"/>
    </location>
</feature>
<dbReference type="RefSeq" id="XP_014671200.1">
    <property type="nucleotide sequence ID" value="XM_014815714.1"/>
</dbReference>
<dbReference type="Proteomes" id="UP000695022">
    <property type="component" value="Unplaced"/>
</dbReference>
<evidence type="ECO:0000313" key="2">
    <source>
        <dbReference type="Proteomes" id="UP000695022"/>
    </source>
</evidence>
<reference evidence="3" key="1">
    <citation type="submission" date="2025-08" db="UniProtKB">
        <authorList>
            <consortium name="RefSeq"/>
        </authorList>
    </citation>
    <scope>IDENTIFICATION</scope>
</reference>
<feature type="compositionally biased region" description="Basic and acidic residues" evidence="1">
    <location>
        <begin position="604"/>
        <end position="624"/>
    </location>
</feature>
<accession>A0ABM1EG79</accession>
<organism evidence="2 3">
    <name type="scientific">Priapulus caudatus</name>
    <name type="common">Priapulid worm</name>
    <dbReference type="NCBI Taxonomy" id="37621"/>
    <lineage>
        <taxon>Eukaryota</taxon>
        <taxon>Metazoa</taxon>
        <taxon>Ecdysozoa</taxon>
        <taxon>Scalidophora</taxon>
        <taxon>Priapulida</taxon>
        <taxon>Priapulimorpha</taxon>
        <taxon>Priapulimorphida</taxon>
        <taxon>Priapulidae</taxon>
        <taxon>Priapulus</taxon>
    </lineage>
</organism>
<dbReference type="Pfam" id="PF14646">
    <property type="entry name" value="MYCBPAP"/>
    <property type="match status" value="1"/>
</dbReference>
<feature type="compositionally biased region" description="Low complexity" evidence="1">
    <location>
        <begin position="625"/>
        <end position="637"/>
    </location>
</feature>
<keyword evidence="2" id="KW-1185">Reference proteome</keyword>
<proteinExistence type="predicted"/>
<sequence>MSDGAAVQSTRGVQLDSNGRVIPHSILGSIEEYLQQMNIQADVDKSPKDQQSEAKCNVDCQGPGVVAPPAGKPLPQGSSTEDMALNRWKQKMEERINIQRRLGRSTDRSLKELLMNQADSYRAVQEQRQLMDRVMPAVDQGKGYRVGSEFWNQQERIGDDIHGIHTTLTTTERGCPPPLELLGYSKTIQEEMGIRKQTTPQSWQESKYLKNRKEKLRPLLARLLPHQPEFPELEVIGTGDVSLNNNPATDTVEEEELLEAVATEDTLEKQTTEVLKGPALKINAWHVRWSGHPTTEAASAIGLQERLVFEATAGDKCSANVNLSNDGCTAIYYSWKRVPKETSFGIKPKSCMSQCFYFNTSDGSILPGEVIDISIYFKSSCAGIFSETWELVTVPVLGQGARLHFILTGIATQEDLFKEERDKILGELEHRQAVRIAGDMIDSILLNVNTPERPQSPADAYLTLEDRFSTQNPRLFYKHQCVDSLNEQFLKLVPDKAWDASLMSLRKVIMELEDDEQRSIELEQMNNSISELCFRERRPVMARHHQIAYQLLVETIDAMVHDSCEMRRSMGLPDRGLPEQEASATDMNVAGGGSGATMGKGKAGKVDNKKETRKGGKAKIEPAKPKSAPATKKGTPPAQAPPVKVPLVLTDGKLDQELGSQERIILDPVLEENYRERIHIQTYHLISSMFDKLTLLLDDGFTSVRA</sequence>
<dbReference type="PANTHER" id="PTHR48421">
    <property type="entry name" value="MYCBP-ASSOCIATED PROTEIN"/>
    <property type="match status" value="1"/>
</dbReference>
<dbReference type="InterPro" id="IPR013783">
    <property type="entry name" value="Ig-like_fold"/>
</dbReference>
<dbReference type="InterPro" id="IPR032707">
    <property type="entry name" value="MYCBPAP"/>
</dbReference>
<name>A0ABM1EG79_PRICU</name>
<evidence type="ECO:0000313" key="3">
    <source>
        <dbReference type="RefSeq" id="XP_014671200.1"/>
    </source>
</evidence>
<dbReference type="PANTHER" id="PTHR48421:SF1">
    <property type="entry name" value="MYCBP-ASSOCIATED PROTEIN"/>
    <property type="match status" value="1"/>
</dbReference>
<dbReference type="Gene3D" id="2.60.40.10">
    <property type="entry name" value="Immunoglobulins"/>
    <property type="match status" value="1"/>
</dbReference>
<gene>
    <name evidence="3" type="primary">LOC106811972</name>
</gene>
<feature type="region of interest" description="Disordered" evidence="1">
    <location>
        <begin position="569"/>
        <end position="643"/>
    </location>
</feature>